<dbReference type="AlphaFoldDB" id="A0A1T4QPV1"/>
<dbReference type="FunFam" id="3.40.50.300:FF:000006">
    <property type="entry name" value="DNA-binding transcriptional regulator NtrC"/>
    <property type="match status" value="1"/>
</dbReference>
<feature type="domain" description="Sigma-54 factor interaction" evidence="7">
    <location>
        <begin position="266"/>
        <end position="496"/>
    </location>
</feature>
<evidence type="ECO:0000256" key="3">
    <source>
        <dbReference type="ARBA" id="ARBA00023015"/>
    </source>
</evidence>
<dbReference type="Gene3D" id="3.10.580.10">
    <property type="entry name" value="CBS-domain"/>
    <property type="match status" value="1"/>
</dbReference>
<dbReference type="InterPro" id="IPR025943">
    <property type="entry name" value="Sigma_54_int_dom_ATP-bd_2"/>
</dbReference>
<dbReference type="InterPro" id="IPR025662">
    <property type="entry name" value="Sigma_54_int_dom_ATP-bd_1"/>
</dbReference>
<dbReference type="InterPro" id="IPR025944">
    <property type="entry name" value="Sigma_54_int_dom_CS"/>
</dbReference>
<dbReference type="InterPro" id="IPR000644">
    <property type="entry name" value="CBS_dom"/>
</dbReference>
<dbReference type="PRINTS" id="PR01590">
    <property type="entry name" value="HTHFIS"/>
</dbReference>
<evidence type="ECO:0000313" key="10">
    <source>
        <dbReference type="EMBL" id="SKA05725.1"/>
    </source>
</evidence>
<keyword evidence="2" id="KW-0067">ATP-binding</keyword>
<dbReference type="Pfam" id="PF02954">
    <property type="entry name" value="HTH_8"/>
    <property type="match status" value="1"/>
</dbReference>
<dbReference type="PANTHER" id="PTHR32071">
    <property type="entry name" value="TRANSCRIPTIONAL REGULATORY PROTEIN"/>
    <property type="match status" value="1"/>
</dbReference>
<evidence type="ECO:0000256" key="5">
    <source>
        <dbReference type="ARBA" id="ARBA00023163"/>
    </source>
</evidence>
<evidence type="ECO:0000259" key="7">
    <source>
        <dbReference type="PROSITE" id="PS50045"/>
    </source>
</evidence>
<dbReference type="SUPFAM" id="SSF52540">
    <property type="entry name" value="P-loop containing nucleoside triphosphate hydrolases"/>
    <property type="match status" value="1"/>
</dbReference>
<dbReference type="CDD" id="cd00130">
    <property type="entry name" value="PAS"/>
    <property type="match status" value="1"/>
</dbReference>
<feature type="domain" description="PAS" evidence="8">
    <location>
        <begin position="128"/>
        <end position="173"/>
    </location>
</feature>
<keyword evidence="6" id="KW-0129">CBS domain</keyword>
<dbReference type="PROSITE" id="PS00676">
    <property type="entry name" value="SIGMA54_INTERACT_2"/>
    <property type="match status" value="1"/>
</dbReference>
<accession>A0A1T4QPV1</accession>
<sequence>MSSLTAAAVMSTAFLRREAHIPLSHLQAQLTSTRAEAVLILGKKGQIRGLLSRERILAARSEQPLPISKVFSLSRPVTIGPDFSLAKILAFFNQQHPGLVVVDENQNPLGVITWEILTTGIIRGWLKSQAILDTLLNHASEAICIINEREEVEYWNPRAEILYGIKAREILGQPVSKFFPNVLVSHSLKENKVIRESYHQPREDAHVLITAAPIQCENRVIGSLSLERDIGDIVYLNQELTRTSTTVKKLRKEINRLSQKNAFATIYGHSTIIKETINLAKKFAATDASLLIRGESGTGKELFARAIHEESKRYNQPFIAVNCGALPSLLFESELFGYESGAFTGAERGGKPGKFELAEGGTLFLDEIGELELSLQAKLLRALQEKVFYRVGGTKPIKVNVRIIAATNRDLEKMIREGTFREDLYYRLNVLTLTLPPLREHKEDLPELAYLLVQELASIHQKRIQEIEPEVMVAFMNYHWPGNVRELRNTLERMVILSDDGILRQDTLPAHLRLEKLKELRLPDNDTSGPLPEVTIATEKRLIAEALKKANYNKAEAARLLGIPRSSLYYKMKVLGLTPDN</sequence>
<dbReference type="SUPFAM" id="SSF46689">
    <property type="entry name" value="Homeodomain-like"/>
    <property type="match status" value="1"/>
</dbReference>
<dbReference type="EMBL" id="FUXM01000020">
    <property type="protein sequence ID" value="SKA05725.1"/>
    <property type="molecule type" value="Genomic_DNA"/>
</dbReference>
<dbReference type="PROSITE" id="PS50112">
    <property type="entry name" value="PAS"/>
    <property type="match status" value="1"/>
</dbReference>
<reference evidence="11" key="1">
    <citation type="submission" date="2017-02" db="EMBL/GenBank/DDBJ databases">
        <authorList>
            <person name="Varghese N."/>
            <person name="Submissions S."/>
        </authorList>
    </citation>
    <scope>NUCLEOTIDE SEQUENCE [LARGE SCALE GENOMIC DNA]</scope>
    <source>
        <strain evidence="11">DSM 16521</strain>
    </source>
</reference>
<dbReference type="SMART" id="SM00091">
    <property type="entry name" value="PAS"/>
    <property type="match status" value="1"/>
</dbReference>
<dbReference type="PROSITE" id="PS51371">
    <property type="entry name" value="CBS"/>
    <property type="match status" value="1"/>
</dbReference>
<proteinExistence type="predicted"/>
<dbReference type="InterPro" id="IPR000014">
    <property type="entry name" value="PAS"/>
</dbReference>
<dbReference type="GO" id="GO:0043565">
    <property type="term" value="F:sequence-specific DNA binding"/>
    <property type="evidence" value="ECO:0007669"/>
    <property type="project" value="InterPro"/>
</dbReference>
<protein>
    <submittedName>
        <fullName evidence="10">PAS domain S-box-containing protein</fullName>
    </submittedName>
</protein>
<name>A0A1T4QPV1_9FIRM</name>
<dbReference type="PROSITE" id="PS00688">
    <property type="entry name" value="SIGMA54_INTERACT_3"/>
    <property type="match status" value="1"/>
</dbReference>
<dbReference type="InterPro" id="IPR009057">
    <property type="entry name" value="Homeodomain-like_sf"/>
</dbReference>
<evidence type="ECO:0000259" key="9">
    <source>
        <dbReference type="PROSITE" id="PS51371"/>
    </source>
</evidence>
<dbReference type="InterPro" id="IPR003593">
    <property type="entry name" value="AAA+_ATPase"/>
</dbReference>
<dbReference type="GO" id="GO:0006355">
    <property type="term" value="P:regulation of DNA-templated transcription"/>
    <property type="evidence" value="ECO:0007669"/>
    <property type="project" value="InterPro"/>
</dbReference>
<evidence type="ECO:0000256" key="1">
    <source>
        <dbReference type="ARBA" id="ARBA00022741"/>
    </source>
</evidence>
<evidence type="ECO:0000256" key="4">
    <source>
        <dbReference type="ARBA" id="ARBA00023125"/>
    </source>
</evidence>
<dbReference type="PANTHER" id="PTHR32071:SF57">
    <property type="entry name" value="C4-DICARBOXYLATE TRANSPORT TRANSCRIPTIONAL REGULATORY PROTEIN DCTD"/>
    <property type="match status" value="1"/>
</dbReference>
<keyword evidence="11" id="KW-1185">Reference proteome</keyword>
<dbReference type="InterPro" id="IPR002197">
    <property type="entry name" value="HTH_Fis"/>
</dbReference>
<dbReference type="OrthoDB" id="9803970at2"/>
<evidence type="ECO:0000313" key="11">
    <source>
        <dbReference type="Proteomes" id="UP000189933"/>
    </source>
</evidence>
<dbReference type="SUPFAM" id="SSF55785">
    <property type="entry name" value="PYP-like sensor domain (PAS domain)"/>
    <property type="match status" value="1"/>
</dbReference>
<evidence type="ECO:0000259" key="8">
    <source>
        <dbReference type="PROSITE" id="PS50112"/>
    </source>
</evidence>
<dbReference type="InterPro" id="IPR027417">
    <property type="entry name" value="P-loop_NTPase"/>
</dbReference>
<dbReference type="Gene3D" id="1.10.8.60">
    <property type="match status" value="1"/>
</dbReference>
<gene>
    <name evidence="10" type="ORF">SAMN02745885_01754</name>
</gene>
<dbReference type="SUPFAM" id="SSF54631">
    <property type="entry name" value="CBS-domain pair"/>
    <property type="match status" value="1"/>
</dbReference>
<dbReference type="CDD" id="cd00009">
    <property type="entry name" value="AAA"/>
    <property type="match status" value="1"/>
</dbReference>
<feature type="domain" description="CBS" evidence="9">
    <location>
        <begin position="67"/>
        <end position="128"/>
    </location>
</feature>
<dbReference type="Gene3D" id="3.40.50.300">
    <property type="entry name" value="P-loop containing nucleotide triphosphate hydrolases"/>
    <property type="match status" value="1"/>
</dbReference>
<dbReference type="PROSITE" id="PS00675">
    <property type="entry name" value="SIGMA54_INTERACT_1"/>
    <property type="match status" value="1"/>
</dbReference>
<dbReference type="NCBIfam" id="TIGR00229">
    <property type="entry name" value="sensory_box"/>
    <property type="match status" value="1"/>
</dbReference>
<keyword evidence="1" id="KW-0547">Nucleotide-binding</keyword>
<dbReference type="InterPro" id="IPR002078">
    <property type="entry name" value="Sigma_54_int"/>
</dbReference>
<dbReference type="SMART" id="SM00382">
    <property type="entry name" value="AAA"/>
    <property type="match status" value="1"/>
</dbReference>
<dbReference type="InterPro" id="IPR046342">
    <property type="entry name" value="CBS_dom_sf"/>
</dbReference>
<evidence type="ECO:0000256" key="2">
    <source>
        <dbReference type="ARBA" id="ARBA00022840"/>
    </source>
</evidence>
<organism evidence="10 11">
    <name type="scientific">Carboxydocella sporoproducens DSM 16521</name>
    <dbReference type="NCBI Taxonomy" id="1121270"/>
    <lineage>
        <taxon>Bacteria</taxon>
        <taxon>Bacillati</taxon>
        <taxon>Bacillota</taxon>
        <taxon>Clostridia</taxon>
        <taxon>Eubacteriales</taxon>
        <taxon>Clostridiales Family XVI. Incertae Sedis</taxon>
        <taxon>Carboxydocella</taxon>
    </lineage>
</organism>
<keyword evidence="5" id="KW-0804">Transcription</keyword>
<dbReference type="InterPro" id="IPR058031">
    <property type="entry name" value="AAA_lid_NorR"/>
</dbReference>
<evidence type="ECO:0000256" key="6">
    <source>
        <dbReference type="PROSITE-ProRule" id="PRU00703"/>
    </source>
</evidence>
<dbReference type="GO" id="GO:0005524">
    <property type="term" value="F:ATP binding"/>
    <property type="evidence" value="ECO:0007669"/>
    <property type="project" value="UniProtKB-KW"/>
</dbReference>
<dbReference type="Proteomes" id="UP000189933">
    <property type="component" value="Unassembled WGS sequence"/>
</dbReference>
<keyword evidence="3" id="KW-0805">Transcription regulation</keyword>
<dbReference type="Gene3D" id="1.10.10.60">
    <property type="entry name" value="Homeodomain-like"/>
    <property type="match status" value="1"/>
</dbReference>
<dbReference type="Pfam" id="PF00571">
    <property type="entry name" value="CBS"/>
    <property type="match status" value="1"/>
</dbReference>
<keyword evidence="4" id="KW-0238">DNA-binding</keyword>
<dbReference type="RefSeq" id="WP_078665794.1">
    <property type="nucleotide sequence ID" value="NZ_FUXM01000020.1"/>
</dbReference>
<dbReference type="Pfam" id="PF13426">
    <property type="entry name" value="PAS_9"/>
    <property type="match status" value="1"/>
</dbReference>
<dbReference type="PROSITE" id="PS50045">
    <property type="entry name" value="SIGMA54_INTERACT_4"/>
    <property type="match status" value="1"/>
</dbReference>
<dbReference type="Pfam" id="PF25601">
    <property type="entry name" value="AAA_lid_14"/>
    <property type="match status" value="1"/>
</dbReference>
<dbReference type="Gene3D" id="3.30.450.20">
    <property type="entry name" value="PAS domain"/>
    <property type="match status" value="1"/>
</dbReference>
<dbReference type="Pfam" id="PF00158">
    <property type="entry name" value="Sigma54_activat"/>
    <property type="match status" value="1"/>
</dbReference>
<dbReference type="InterPro" id="IPR035965">
    <property type="entry name" value="PAS-like_dom_sf"/>
</dbReference>